<name>A0A0K6S9G6_9ALVE</name>
<feature type="compositionally biased region" description="Basic and acidic residues" evidence="1">
    <location>
        <begin position="195"/>
        <end position="204"/>
    </location>
</feature>
<feature type="compositionally biased region" description="Basic and acidic residues" evidence="1">
    <location>
        <begin position="136"/>
        <end position="148"/>
    </location>
</feature>
<dbReference type="VEuPathDB" id="CryptoDB:Cvel_7752"/>
<proteinExistence type="predicted"/>
<evidence type="ECO:0000313" key="2">
    <source>
        <dbReference type="EMBL" id="CUC10267.1"/>
    </source>
</evidence>
<sequence length="608" mass="65090">MSCVVGCSTTQEFLGDSVDILNTKAAPSHCCQETLPLPVVFSSREETEALRETQGSPSPAVTETLYIFLERERERFVEGEGVGGISSSGGACGGFLEGREGSMVSLVRRRLNAVRVDHDTNVTAAPRSSDWQASEEDPKSTTGERDSALDQPNVGPRGDLSSLGSLGGGHGDFLRLPTLMTSVEEEEEEGQGGGERNRDGREKAGGSLSEDAREADEEREEVAMNARMSDLLDREDGGYVTVEGQRTASVQTDSETPALRVAVGRGTGREGVGGMLGLSSAWGGDGECDDLHPVDATMASLSEKKEKETATSSSSSFLRRDPVHFYTFVSAERAQLQRPQEDLGASLSVLARGCAGFSGDAVRGDVEGEAVRGDVEGEAVRGDVEEERNPDNRVDDSTPELRSLPSAKSETARLITDRGGGARQCNGRGERERHERRSMSVIDRRVPPNAHSHATDRVQICSSSSLSLGVGRPMPLPSFSFPGQTMSPMKNQKRQGAPPHPHTHQHSVPGRRFCLPLLSSHKPYRLMATGHGCLSVVPAELQTNEGSHTAGLSVLPPHQPAHLLVPELSNYNNNSLPSSATPPHITPPMSLVHSTLPTNSHLCRGLCN</sequence>
<feature type="compositionally biased region" description="Basic and acidic residues" evidence="1">
    <location>
        <begin position="428"/>
        <end position="439"/>
    </location>
</feature>
<feature type="region of interest" description="Disordered" evidence="1">
    <location>
        <begin position="373"/>
        <end position="439"/>
    </location>
</feature>
<gene>
    <name evidence="2" type="ORF">Cvel_7752.t1</name>
</gene>
<dbReference type="EMBL" id="CDMZ01003354">
    <property type="protein sequence ID" value="CUC10267.1"/>
    <property type="molecule type" value="Genomic_DNA"/>
</dbReference>
<feature type="compositionally biased region" description="Basic and acidic residues" evidence="1">
    <location>
        <begin position="373"/>
        <end position="396"/>
    </location>
</feature>
<organism evidence="2">
    <name type="scientific">Chromera velia CCMP2878</name>
    <dbReference type="NCBI Taxonomy" id="1169474"/>
    <lineage>
        <taxon>Eukaryota</taxon>
        <taxon>Sar</taxon>
        <taxon>Alveolata</taxon>
        <taxon>Colpodellida</taxon>
        <taxon>Chromeraceae</taxon>
        <taxon>Chromera</taxon>
    </lineage>
</organism>
<accession>A0A0K6S9G6</accession>
<dbReference type="AlphaFoldDB" id="A0A0K6S9G6"/>
<feature type="region of interest" description="Disordered" evidence="1">
    <location>
        <begin position="118"/>
        <end position="222"/>
    </location>
</feature>
<protein>
    <submittedName>
        <fullName evidence="2">Uncharacterized protein</fullName>
    </submittedName>
</protein>
<evidence type="ECO:0000256" key="1">
    <source>
        <dbReference type="SAM" id="MobiDB-lite"/>
    </source>
</evidence>
<feature type="region of interest" description="Disordered" evidence="1">
    <location>
        <begin position="484"/>
        <end position="508"/>
    </location>
</feature>
<reference evidence="2" key="1">
    <citation type="submission" date="2014-11" db="EMBL/GenBank/DDBJ databases">
        <title>Molecular phylogeny of cliff fern family Woodsiaceae with morphological implications.</title>
        <authorList>
            <person name="Shao Y.-Z."/>
            <person name="Wei R."/>
            <person name="Zhang X.-C."/>
        </authorList>
    </citation>
    <scope>NUCLEOTIDE SEQUENCE</scope>
</reference>